<evidence type="ECO:0000313" key="2">
    <source>
        <dbReference type="EMBL" id="MCG4611712.1"/>
    </source>
</evidence>
<keyword evidence="1" id="KW-0812">Transmembrane</keyword>
<keyword evidence="3" id="KW-1185">Reference proteome</keyword>
<name>A0ABS9MLK3_9FIRM</name>
<protein>
    <submittedName>
        <fullName evidence="2">Stage III sporulation protein AD</fullName>
    </submittedName>
</protein>
<dbReference type="EMBL" id="JAKNHQ010000021">
    <property type="protein sequence ID" value="MCG4611712.1"/>
    <property type="molecule type" value="Genomic_DNA"/>
</dbReference>
<sequence>MNIIGIVGTALIAAIFAVTLKRYNQEYAVIISIIAGVVILVEILRNISPAVREITTLLSGVGLTQEYGLILFKTLGICFLAQFAADSCRDAGESALASKVELAGKISILVLSLPLFEDIAQTALGLIGG</sequence>
<evidence type="ECO:0000256" key="1">
    <source>
        <dbReference type="SAM" id="Phobius"/>
    </source>
</evidence>
<accession>A0ABS9MLK3</accession>
<keyword evidence="1" id="KW-0472">Membrane</keyword>
<feature type="transmembrane region" description="Helical" evidence="1">
    <location>
        <begin position="27"/>
        <end position="44"/>
    </location>
</feature>
<gene>
    <name evidence="2" type="ORF">L0P57_12320</name>
</gene>
<dbReference type="RefSeq" id="WP_087231762.1">
    <property type="nucleotide sequence ID" value="NZ_JAKNHQ010000021.1"/>
</dbReference>
<evidence type="ECO:0000313" key="3">
    <source>
        <dbReference type="Proteomes" id="UP001298681"/>
    </source>
</evidence>
<keyword evidence="1" id="KW-1133">Transmembrane helix</keyword>
<organism evidence="2 3">
    <name type="scientific">Anaeromassilibacillus senegalensis</name>
    <dbReference type="NCBI Taxonomy" id="1673717"/>
    <lineage>
        <taxon>Bacteria</taxon>
        <taxon>Bacillati</taxon>
        <taxon>Bacillota</taxon>
        <taxon>Clostridia</taxon>
        <taxon>Eubacteriales</taxon>
        <taxon>Acutalibacteraceae</taxon>
        <taxon>Anaeromassilibacillus</taxon>
    </lineage>
</organism>
<proteinExistence type="predicted"/>
<dbReference type="Pfam" id="PF06686">
    <property type="entry name" value="SpoIIIAC"/>
    <property type="match status" value="2"/>
</dbReference>
<reference evidence="2 3" key="1">
    <citation type="submission" date="2022-01" db="EMBL/GenBank/DDBJ databases">
        <title>Collection of gut derived symbiotic bacterial strains cultured from healthy donors.</title>
        <authorList>
            <person name="Lin H."/>
            <person name="Kohout C."/>
            <person name="Waligurski E."/>
            <person name="Pamer E.G."/>
        </authorList>
    </citation>
    <scope>NUCLEOTIDE SEQUENCE [LARGE SCALE GENOMIC DNA]</scope>
    <source>
        <strain evidence="2 3">DFI.7.58</strain>
    </source>
</reference>
<dbReference type="Proteomes" id="UP001298681">
    <property type="component" value="Unassembled WGS sequence"/>
</dbReference>
<comment type="caution">
    <text evidence="2">The sequence shown here is derived from an EMBL/GenBank/DDBJ whole genome shotgun (WGS) entry which is preliminary data.</text>
</comment>
<dbReference type="InterPro" id="IPR025664">
    <property type="entry name" value="Spore_III_AC/AD"/>
</dbReference>